<dbReference type="InterPro" id="IPR019734">
    <property type="entry name" value="TPR_rpt"/>
</dbReference>
<reference evidence="2" key="1">
    <citation type="submission" date="2024-01" db="EMBL/GenBank/DDBJ databases">
        <title>GRCr8: a new rat reference genome assembly contstructed from accurate long reads and long range scaffolding.</title>
        <authorList>
            <person name="Doris P.A."/>
            <person name="Kalbfleisch T."/>
            <person name="Li K."/>
            <person name="Howe K."/>
            <person name="Wood J."/>
        </authorList>
    </citation>
    <scope>NUCLEOTIDE SEQUENCE [LARGE SCALE GENOMIC DNA]</scope>
    <source>
        <strain evidence="2">Brown Norway</strain>
    </source>
</reference>
<dbReference type="RGD" id="1585566">
    <property type="gene designation" value="Ttc32"/>
</dbReference>
<keyword evidence="3" id="KW-1185">Reference proteome</keyword>
<evidence type="ECO:0000256" key="1">
    <source>
        <dbReference type="PROSITE-ProRule" id="PRU00339"/>
    </source>
</evidence>
<organism evidence="2 3">
    <name type="scientific">Rattus norvegicus</name>
    <name type="common">Rat</name>
    <dbReference type="NCBI Taxonomy" id="10116"/>
    <lineage>
        <taxon>Eukaryota</taxon>
        <taxon>Metazoa</taxon>
        <taxon>Chordata</taxon>
        <taxon>Craniata</taxon>
        <taxon>Vertebrata</taxon>
        <taxon>Euteleostomi</taxon>
        <taxon>Mammalia</taxon>
        <taxon>Eutheria</taxon>
        <taxon>Euarchontoglires</taxon>
        <taxon>Glires</taxon>
        <taxon>Rodentia</taxon>
        <taxon>Myomorpha</taxon>
        <taxon>Muroidea</taxon>
        <taxon>Muridae</taxon>
        <taxon>Murinae</taxon>
        <taxon>Rattus</taxon>
    </lineage>
</organism>
<keyword evidence="1" id="KW-0802">TPR repeat</keyword>
<dbReference type="AGR" id="RGD:1585566"/>
<dbReference type="Gene3D" id="1.25.40.10">
    <property type="entry name" value="Tetratricopeptide repeat domain"/>
    <property type="match status" value="1"/>
</dbReference>
<sequence length="134" mass="15258">MAVPRGRERGESPAALAMAQARFARGDFTEARELYSAFIGQCASHRSKCSPEDLATAYNNRGQTKYFSVDFYEAMDDYTSAIEILPNFEVPYYNRGLIRYRLDDTSQVPELCYPAPLCKERTCSLLHKLFHKGL</sequence>
<dbReference type="PANTHER" id="PTHR47059:SF1">
    <property type="entry name" value="TETRATRICOPEPTIDE REPEAT PROTEIN 32"/>
    <property type="match status" value="1"/>
</dbReference>
<evidence type="ECO:0000313" key="3">
    <source>
        <dbReference type="Proteomes" id="UP000002494"/>
    </source>
</evidence>
<dbReference type="Ensembl" id="ENSRNOT00000119299.2">
    <property type="protein sequence ID" value="ENSRNOP00000090823.2"/>
    <property type="gene ID" value="ENSRNOG00000049088.4"/>
</dbReference>
<dbReference type="OrthoDB" id="2017782at2759"/>
<dbReference type="Proteomes" id="UP000002494">
    <property type="component" value="Chromosome 6"/>
</dbReference>
<evidence type="ECO:0000313" key="2">
    <source>
        <dbReference type="Ensembl" id="ENSRNOP00000090823.2"/>
    </source>
</evidence>
<reference evidence="2" key="3">
    <citation type="submission" date="2025-09" db="UniProtKB">
        <authorList>
            <consortium name="Ensembl"/>
        </authorList>
    </citation>
    <scope>IDENTIFICATION</scope>
    <source>
        <strain evidence="2">Brown Norway</strain>
    </source>
</reference>
<accession>A0A8I6ADD3</accession>
<gene>
    <name evidence="2 4" type="primary">Ttc32</name>
</gene>
<feature type="repeat" description="TPR" evidence="1">
    <location>
        <begin position="55"/>
        <end position="88"/>
    </location>
</feature>
<reference evidence="2" key="2">
    <citation type="submission" date="2025-08" db="UniProtKB">
        <authorList>
            <consortium name="Ensembl"/>
        </authorList>
    </citation>
    <scope>IDENTIFICATION</scope>
    <source>
        <strain evidence="2">Brown Norway</strain>
    </source>
</reference>
<dbReference type="SUPFAM" id="SSF48452">
    <property type="entry name" value="TPR-like"/>
    <property type="match status" value="1"/>
</dbReference>
<dbReference type="PROSITE" id="PS50005">
    <property type="entry name" value="TPR"/>
    <property type="match status" value="1"/>
</dbReference>
<dbReference type="PANTHER" id="PTHR47059">
    <property type="entry name" value="TETRATRICOPEPTIDE REPEAT PROTEIN 32"/>
    <property type="match status" value="1"/>
</dbReference>
<dbReference type="GeneTree" id="ENSGT00390000011905"/>
<dbReference type="AlphaFoldDB" id="A0A8I6ADD3"/>
<evidence type="ECO:0000313" key="4">
    <source>
        <dbReference type="RGD" id="1585566"/>
    </source>
</evidence>
<dbReference type="InterPro" id="IPR011990">
    <property type="entry name" value="TPR-like_helical_dom_sf"/>
</dbReference>
<proteinExistence type="predicted"/>
<dbReference type="SMART" id="SM00028">
    <property type="entry name" value="TPR"/>
    <property type="match status" value="2"/>
</dbReference>
<name>A0A8I6ADD3_RAT</name>
<protein>
    <submittedName>
        <fullName evidence="2">Tetratricopeptide repeat domain 32</fullName>
    </submittedName>
</protein>